<evidence type="ECO:0000256" key="6">
    <source>
        <dbReference type="ARBA" id="ARBA00022777"/>
    </source>
</evidence>
<keyword evidence="9" id="KW-0472">Membrane</keyword>
<evidence type="ECO:0000256" key="5">
    <source>
        <dbReference type="ARBA" id="ARBA00022741"/>
    </source>
</evidence>
<keyword evidence="9" id="KW-0812">Transmembrane</keyword>
<keyword evidence="9" id="KW-1133">Transmembrane helix</keyword>
<dbReference type="GO" id="GO:0046983">
    <property type="term" value="F:protein dimerization activity"/>
    <property type="evidence" value="ECO:0007669"/>
    <property type="project" value="InterPro"/>
</dbReference>
<evidence type="ECO:0000256" key="1">
    <source>
        <dbReference type="ARBA" id="ARBA00000085"/>
    </source>
</evidence>
<comment type="caution">
    <text evidence="12">The sequence shown here is derived from an EMBL/GenBank/DDBJ whole genome shotgun (WGS) entry which is preliminary data.</text>
</comment>
<dbReference type="GO" id="GO:0000155">
    <property type="term" value="F:phosphorelay sensor kinase activity"/>
    <property type="evidence" value="ECO:0007669"/>
    <property type="project" value="InterPro"/>
</dbReference>
<evidence type="ECO:0000256" key="3">
    <source>
        <dbReference type="ARBA" id="ARBA00022553"/>
    </source>
</evidence>
<keyword evidence="6 12" id="KW-0418">Kinase</keyword>
<dbReference type="AlphaFoldDB" id="A0A3N1HJ19"/>
<feature type="transmembrane region" description="Helical" evidence="9">
    <location>
        <begin position="63"/>
        <end position="84"/>
    </location>
</feature>
<dbReference type="InterPro" id="IPR003594">
    <property type="entry name" value="HATPase_dom"/>
</dbReference>
<name>A0A3N1HJ19_9PSEU</name>
<feature type="transmembrane region" description="Helical" evidence="9">
    <location>
        <begin position="204"/>
        <end position="228"/>
    </location>
</feature>
<evidence type="ECO:0000256" key="4">
    <source>
        <dbReference type="ARBA" id="ARBA00022679"/>
    </source>
</evidence>
<keyword evidence="8" id="KW-0902">Two-component regulatory system</keyword>
<evidence type="ECO:0000259" key="11">
    <source>
        <dbReference type="Pfam" id="PF07730"/>
    </source>
</evidence>
<feature type="domain" description="Histidine kinase/HSP90-like ATPase" evidence="10">
    <location>
        <begin position="489"/>
        <end position="565"/>
    </location>
</feature>
<evidence type="ECO:0000256" key="7">
    <source>
        <dbReference type="ARBA" id="ARBA00022840"/>
    </source>
</evidence>
<keyword evidence="13" id="KW-1185">Reference proteome</keyword>
<dbReference type="PANTHER" id="PTHR24421">
    <property type="entry name" value="NITRATE/NITRITE SENSOR PROTEIN NARX-RELATED"/>
    <property type="match status" value="1"/>
</dbReference>
<dbReference type="CDD" id="cd16917">
    <property type="entry name" value="HATPase_UhpB-NarQ-NarX-like"/>
    <property type="match status" value="1"/>
</dbReference>
<reference evidence="12 13" key="1">
    <citation type="submission" date="2018-11" db="EMBL/GenBank/DDBJ databases">
        <title>Sequencing the genomes of 1000 actinobacteria strains.</title>
        <authorList>
            <person name="Klenk H.-P."/>
        </authorList>
    </citation>
    <scope>NUCLEOTIDE SEQUENCE [LARGE SCALE GENOMIC DNA]</scope>
    <source>
        <strain evidence="12 13">DSM 44231</strain>
    </source>
</reference>
<dbReference type="EMBL" id="RJKM01000001">
    <property type="protein sequence ID" value="ROP42523.1"/>
    <property type="molecule type" value="Genomic_DNA"/>
</dbReference>
<evidence type="ECO:0000256" key="8">
    <source>
        <dbReference type="ARBA" id="ARBA00023012"/>
    </source>
</evidence>
<feature type="transmembrane region" description="Helical" evidence="9">
    <location>
        <begin position="169"/>
        <end position="192"/>
    </location>
</feature>
<feature type="transmembrane region" description="Helical" evidence="9">
    <location>
        <begin position="129"/>
        <end position="149"/>
    </location>
</feature>
<proteinExistence type="predicted"/>
<evidence type="ECO:0000256" key="2">
    <source>
        <dbReference type="ARBA" id="ARBA00012438"/>
    </source>
</evidence>
<dbReference type="EC" id="2.7.13.3" evidence="2"/>
<keyword evidence="4" id="KW-0808">Transferase</keyword>
<keyword evidence="3" id="KW-0597">Phosphoprotein</keyword>
<dbReference type="GO" id="GO:0005524">
    <property type="term" value="F:ATP binding"/>
    <property type="evidence" value="ECO:0007669"/>
    <property type="project" value="UniProtKB-KW"/>
</dbReference>
<gene>
    <name evidence="12" type="ORF">EDD40_8027</name>
</gene>
<dbReference type="Gene3D" id="1.20.5.1930">
    <property type="match status" value="1"/>
</dbReference>
<dbReference type="InterPro" id="IPR050482">
    <property type="entry name" value="Sensor_HK_TwoCompSys"/>
</dbReference>
<dbReference type="PANTHER" id="PTHR24421:SF10">
    <property type="entry name" value="NITRATE_NITRITE SENSOR PROTEIN NARQ"/>
    <property type="match status" value="1"/>
</dbReference>
<organism evidence="12 13">
    <name type="scientific">Saccharothrix texasensis</name>
    <dbReference type="NCBI Taxonomy" id="103734"/>
    <lineage>
        <taxon>Bacteria</taxon>
        <taxon>Bacillati</taxon>
        <taxon>Actinomycetota</taxon>
        <taxon>Actinomycetes</taxon>
        <taxon>Pseudonocardiales</taxon>
        <taxon>Pseudonocardiaceae</taxon>
        <taxon>Saccharothrix</taxon>
    </lineage>
</organism>
<dbReference type="Pfam" id="PF02518">
    <property type="entry name" value="HATPase_c"/>
    <property type="match status" value="1"/>
</dbReference>
<protein>
    <recommendedName>
        <fullName evidence="2">histidine kinase</fullName>
        <ecNumber evidence="2">2.7.13.3</ecNumber>
    </recommendedName>
</protein>
<evidence type="ECO:0000259" key="10">
    <source>
        <dbReference type="Pfam" id="PF02518"/>
    </source>
</evidence>
<keyword evidence="7" id="KW-0067">ATP-binding</keyword>
<dbReference type="Pfam" id="PF07730">
    <property type="entry name" value="HisKA_3"/>
    <property type="match status" value="1"/>
</dbReference>
<dbReference type="InterPro" id="IPR036890">
    <property type="entry name" value="HATPase_C_sf"/>
</dbReference>
<comment type="catalytic activity">
    <reaction evidence="1">
        <text>ATP + protein L-histidine = ADP + protein N-phospho-L-histidine.</text>
        <dbReference type="EC" id="2.7.13.3"/>
    </reaction>
</comment>
<feature type="transmembrane region" description="Helical" evidence="9">
    <location>
        <begin position="96"/>
        <end position="117"/>
    </location>
</feature>
<dbReference type="InterPro" id="IPR011712">
    <property type="entry name" value="Sig_transdc_His_kin_sub3_dim/P"/>
</dbReference>
<evidence type="ECO:0000313" key="12">
    <source>
        <dbReference type="EMBL" id="ROP42523.1"/>
    </source>
</evidence>
<dbReference type="SUPFAM" id="SSF55874">
    <property type="entry name" value="ATPase domain of HSP90 chaperone/DNA topoisomerase II/histidine kinase"/>
    <property type="match status" value="1"/>
</dbReference>
<accession>A0A3N1HJ19</accession>
<dbReference type="Proteomes" id="UP000268727">
    <property type="component" value="Unassembled WGS sequence"/>
</dbReference>
<feature type="transmembrane region" description="Helical" evidence="9">
    <location>
        <begin position="36"/>
        <end position="56"/>
    </location>
</feature>
<dbReference type="OrthoDB" id="5241729at2"/>
<dbReference type="Gene3D" id="3.30.565.10">
    <property type="entry name" value="Histidine kinase-like ATPase, C-terminal domain"/>
    <property type="match status" value="1"/>
</dbReference>
<feature type="domain" description="Signal transduction histidine kinase subgroup 3 dimerisation and phosphoacceptor" evidence="11">
    <location>
        <begin position="386"/>
        <end position="453"/>
    </location>
</feature>
<feature type="transmembrane region" description="Helical" evidence="9">
    <location>
        <begin position="240"/>
        <end position="258"/>
    </location>
</feature>
<evidence type="ECO:0000313" key="13">
    <source>
        <dbReference type="Proteomes" id="UP000268727"/>
    </source>
</evidence>
<keyword evidence="5" id="KW-0547">Nucleotide-binding</keyword>
<dbReference type="GO" id="GO:0016020">
    <property type="term" value="C:membrane"/>
    <property type="evidence" value="ECO:0007669"/>
    <property type="project" value="InterPro"/>
</dbReference>
<evidence type="ECO:0000256" key="9">
    <source>
        <dbReference type="SAM" id="Phobius"/>
    </source>
</evidence>
<sequence>MRRPVALTWALSAASVLVAIADVVLAVTAGRQHPAWYAWEIGSPLVWVGVGVLAVVVRPDRRVGLLMQLLGLILLLDAPAGFVIETTRTWGAVDLVVARTVLPFQVVVFAHLLLSYPEGRIHHRSSRRFIAALYGYGALVGVLGLTAAIRTVTRTPWTGSSPESGFAGGGSSTLVDAGWLAFAVVYPALMWLKVRRASPGRRKTLAYPLACGFVVIMLFALSTVLVVAGATPAGNRLSDALPYLAVVTMPGAFLLGLLRERLRYGSVADFVRAVEHTPIGRLQPALRKALRDPTLRLVFPQGDRYVDEQGEHVSVDGRAALPIGGTPPIGLVLHDPALEDEPKLLTATSAATRLALDNARLHAVVRRQLVEARASRRRIVEAAATERRRLERDLHDGAQQRILAVGIALRLLQQQLDPADQAVNEAVQDARQELVGAIAELRELARGIHPAVLTEQGLSPAVRALARRQPLPVAVDDSLPRRLPQPVETAAYFVVSEALTNVVKHAHATCARVRLALHGDVLRVEVSDDGVGGAVPENGSGLRGLADRAAAFDGTLSVTDAVPAGTLLIAELSCD</sequence>
<dbReference type="RefSeq" id="WP_123747454.1">
    <property type="nucleotide sequence ID" value="NZ_RJKM01000001.1"/>
</dbReference>